<comment type="caution">
    <text evidence="2">The sequence shown here is derived from an EMBL/GenBank/DDBJ whole genome shotgun (WGS) entry which is preliminary data.</text>
</comment>
<dbReference type="PANTHER" id="PTHR34215">
    <property type="entry name" value="BLL0784 PROTEIN"/>
    <property type="match status" value="1"/>
</dbReference>
<evidence type="ECO:0000259" key="1">
    <source>
        <dbReference type="Pfam" id="PF04296"/>
    </source>
</evidence>
<dbReference type="AlphaFoldDB" id="A0A6B1DT93"/>
<dbReference type="InterPro" id="IPR035931">
    <property type="entry name" value="YlxR-like_sf"/>
</dbReference>
<reference evidence="2" key="1">
    <citation type="submission" date="2019-09" db="EMBL/GenBank/DDBJ databases">
        <title>Characterisation of the sponge microbiome using genome-centric metagenomics.</title>
        <authorList>
            <person name="Engelberts J.P."/>
            <person name="Robbins S.J."/>
            <person name="De Goeij J.M."/>
            <person name="Aranda M."/>
            <person name="Bell S.C."/>
            <person name="Webster N.S."/>
        </authorList>
    </citation>
    <scope>NUCLEOTIDE SEQUENCE</scope>
    <source>
        <strain evidence="2">SB0662_bin_9</strain>
    </source>
</reference>
<dbReference type="InterPro" id="IPR037465">
    <property type="entry name" value="YlxR"/>
</dbReference>
<protein>
    <submittedName>
        <fullName evidence="2">YlxR family protein</fullName>
    </submittedName>
</protein>
<sequence>MKISWTNRVAVSNSRMRRPRRHPQRTCIACRRVQAKRTLVRLVRTPEGVLVDPKGKMNGRGAYIHATRSCGTRAMGLDRARAGKGRLPVETALKTRLTSTDRIRLEEWARSLPTEEAQPALSGEG</sequence>
<name>A0A6B1DT93_9CHLR</name>
<evidence type="ECO:0000313" key="2">
    <source>
        <dbReference type="EMBL" id="MYD91000.1"/>
    </source>
</evidence>
<dbReference type="SUPFAM" id="SSF64376">
    <property type="entry name" value="YlxR-like"/>
    <property type="match status" value="1"/>
</dbReference>
<dbReference type="Pfam" id="PF04296">
    <property type="entry name" value="YlxR"/>
    <property type="match status" value="1"/>
</dbReference>
<dbReference type="EMBL" id="VXPY01000084">
    <property type="protein sequence ID" value="MYD91000.1"/>
    <property type="molecule type" value="Genomic_DNA"/>
</dbReference>
<proteinExistence type="predicted"/>
<organism evidence="2">
    <name type="scientific">Caldilineaceae bacterium SB0662_bin_9</name>
    <dbReference type="NCBI Taxonomy" id="2605258"/>
    <lineage>
        <taxon>Bacteria</taxon>
        <taxon>Bacillati</taxon>
        <taxon>Chloroflexota</taxon>
        <taxon>Caldilineae</taxon>
        <taxon>Caldilineales</taxon>
        <taxon>Caldilineaceae</taxon>
    </lineage>
</organism>
<dbReference type="InterPro" id="IPR007393">
    <property type="entry name" value="YlxR_dom"/>
</dbReference>
<gene>
    <name evidence="2" type="ORF">F4Y08_11820</name>
</gene>
<dbReference type="PANTHER" id="PTHR34215:SF1">
    <property type="entry name" value="YLXR DOMAIN-CONTAINING PROTEIN"/>
    <property type="match status" value="1"/>
</dbReference>
<feature type="domain" description="YlxR" evidence="1">
    <location>
        <begin position="25"/>
        <end position="75"/>
    </location>
</feature>
<dbReference type="Gene3D" id="3.30.1230.10">
    <property type="entry name" value="YlxR-like"/>
    <property type="match status" value="1"/>
</dbReference>
<accession>A0A6B1DT93</accession>